<dbReference type="InterPro" id="IPR003961">
    <property type="entry name" value="FN3_dom"/>
</dbReference>
<evidence type="ECO:0000256" key="2">
    <source>
        <dbReference type="ARBA" id="ARBA00023295"/>
    </source>
</evidence>
<evidence type="ECO:0000256" key="5">
    <source>
        <dbReference type="SAM" id="SignalP"/>
    </source>
</evidence>
<organism evidence="7 8">
    <name type="scientific">Lentzea waywayandensis</name>
    <dbReference type="NCBI Taxonomy" id="84724"/>
    <lineage>
        <taxon>Bacteria</taxon>
        <taxon>Bacillati</taxon>
        <taxon>Actinomycetota</taxon>
        <taxon>Actinomycetes</taxon>
        <taxon>Pseudonocardiales</taxon>
        <taxon>Pseudonocardiaceae</taxon>
        <taxon>Lentzea</taxon>
    </lineage>
</organism>
<protein>
    <submittedName>
        <fullName evidence="7">Fibronectin type III domain-containing protein</fullName>
    </submittedName>
</protein>
<reference evidence="8" key="1">
    <citation type="submission" date="2016-10" db="EMBL/GenBank/DDBJ databases">
        <authorList>
            <person name="Varghese N."/>
            <person name="Submissions S."/>
        </authorList>
    </citation>
    <scope>NUCLEOTIDE SEQUENCE [LARGE SCALE GENOMIC DNA]</scope>
    <source>
        <strain evidence="8">DSM 44232</strain>
    </source>
</reference>
<dbReference type="OrthoDB" id="5241356at2"/>
<evidence type="ECO:0000256" key="4">
    <source>
        <dbReference type="SAM" id="MobiDB-lite"/>
    </source>
</evidence>
<dbReference type="GO" id="GO:0000272">
    <property type="term" value="P:polysaccharide catabolic process"/>
    <property type="evidence" value="ECO:0007669"/>
    <property type="project" value="UniProtKB-KW"/>
</dbReference>
<keyword evidence="2" id="KW-0326">Glycosidase</keyword>
<feature type="domain" description="Fibronectin type-III" evidence="6">
    <location>
        <begin position="1672"/>
        <end position="1774"/>
    </location>
</feature>
<dbReference type="Proteomes" id="UP000198583">
    <property type="component" value="Unassembled WGS sequence"/>
</dbReference>
<feature type="region of interest" description="Disordered" evidence="4">
    <location>
        <begin position="365"/>
        <end position="408"/>
    </location>
</feature>
<dbReference type="STRING" id="84724.SAMN04488564_101939"/>
<evidence type="ECO:0000313" key="8">
    <source>
        <dbReference type="Proteomes" id="UP000198583"/>
    </source>
</evidence>
<evidence type="ECO:0000256" key="1">
    <source>
        <dbReference type="ARBA" id="ARBA00022737"/>
    </source>
</evidence>
<keyword evidence="3" id="KW-0624">Polysaccharide degradation</keyword>
<feature type="region of interest" description="Disordered" evidence="4">
    <location>
        <begin position="1567"/>
        <end position="1588"/>
    </location>
</feature>
<name>A0A1I6D3E7_9PSEU</name>
<evidence type="ECO:0000256" key="3">
    <source>
        <dbReference type="ARBA" id="ARBA00023326"/>
    </source>
</evidence>
<dbReference type="PANTHER" id="PTHR13817">
    <property type="entry name" value="TITIN"/>
    <property type="match status" value="1"/>
</dbReference>
<dbReference type="SMART" id="SM00060">
    <property type="entry name" value="FN3"/>
    <property type="match status" value="4"/>
</dbReference>
<evidence type="ECO:0000259" key="6">
    <source>
        <dbReference type="PROSITE" id="PS50853"/>
    </source>
</evidence>
<feature type="compositionally biased region" description="Polar residues" evidence="4">
    <location>
        <begin position="1778"/>
        <end position="1788"/>
    </location>
</feature>
<feature type="signal peptide" evidence="5">
    <location>
        <begin position="1"/>
        <end position="28"/>
    </location>
</feature>
<feature type="domain" description="Fibronectin type-III" evidence="6">
    <location>
        <begin position="1580"/>
        <end position="1669"/>
    </location>
</feature>
<dbReference type="CDD" id="cd00063">
    <property type="entry name" value="FN3"/>
    <property type="match status" value="3"/>
</dbReference>
<sequence>MGFFRKHRTTLASGTVLVLAAASLVVYAFSSNGNPVRQVDLNDGGVWVTSDRDGLFGRLNKPVGSLDAAINPPGGAQRNYQLDIVQDAAAVVARDRAGGKLYPVDVARSVTLGDHGLVLPTGGQVALAGGTLAVLDPAAGKVWASRVDVDAGVSALDQLSQESPPLATLDGADAAALAVGLDGTVHAVSANGRTVKVTPAETGFAEPAYGKLTSTPKAPRITAVGGEAIVLDAESGTLFLPGGRTTQAGRESVLQHAGPDSPAVVVATKDKLKTFDLDGDGTSTLHEGVDGAPAEPVRLGECVHSAWAGASGGYFRSCGGQKASAGNLKDAKALVQPVFRMNRRAIVLNDVATGAVWDLGTQNKVDDWQSVRPPPEQKPSDKDKNDNTTESAKDKPPKATDDTLGARPGRTTVLHVLDNDSDPAGNILSVTAVSDLDRKEAGLAIAPDGQTVEVTLPEQAQDVHFKYTVDDGKGLNATAAVTVQVRTEAQNEAPAVRKGAEPYEWSVASGGRLTLPVLADWRDFDGDPVVLVEAGAKAGVATTTNSGFVEYAAPVEAGQQTIDYKATDGIADPVAGAERVRVLDPAAPTALPPVARPDVARGQVGTPVLVRPLENDLPGADPVDPSAELRLAADVAPLAGATVTTDTKTGSVTLTATKPGTYPLDYTAAFGNAPFAKGAIRVDVTAAPETPLPPVAMPDNAVVRGQEPVVADVLANDFSPAGSVLGVQHAEGTTGQLEVAVVKGRWLRINATAPALDRNPQVVRYTVTDGVTGPITGEVTVTQLPPPADDTPVPKDDRATARAGDSATIPVLDNDISPGGAPLSLQSNVQGTPGTGRLTVTARDGRQDPGTAYVSGDVVRYLAPDRLDTPFVAEVSYVVQNPDGDQAVGRAHVTVNPAPTPANPNQPPAPEPVEVRAVAGDRVTITIPSSGADPDGDSVAVTGIASAPTLGRVVGMASTSLTYEAFPTSNGTDSFGFIVTDTYGREGTSLIRVAVVPPGDPQPPVAVDDVVTAAPGARLAVNVLTNDVRAPGDTVTVEPLSTRNPSLPGDVKGQDGRIELTAPDLTGKPLVITYGITNGLGQPSIATLTVRSREDYAIPPVAGELFPVVKKEDSTIEVDLGPAIADPDGPADRLEITKVFHDQAKVSGRKATVPVGDHPRTLAYEVKDASGATAAGLIHVPSKGTGAPRAIPDKLISVPADGSTSVQVKDYVEVPSGKQPKLTTVDRVTAAPATGLEVRNEGDTGLVLTARGGYTGPAAVTFEVTDGNSLTDPEGRFALITVPVQVGPDTPVLRCPASALTVVEGGLPVKIDVTAVCHVWVADRSKLGDVRYSAAWAEQPDGVSLEGSGERTLTVTAAGGAKPGTTGTIEVSAGDGPKGKIAVKVAAAPPPTVAPVTLDGVKAGDTATVDLVSYVRSQLRDPKISVVSVNQIGGAAASASNDGSTVRITPNGDAHGAIDFNVVVTDVADTSREDRKVTGRIRLNVLGVPDAPGTPAPGRTVLSKVVELSWSTPSGNGAPIDSYEVDYGRGKQVCSASPCTINGLSNGTEYTFTVRAHNLVGWGKPSGASAPAQPNTVPGAVSGLSTSTPRDGSLQLSWVAAPNDGTPVLRHEITWSGGGRTTAPGGATGVTATGLDNDARTVFTVIAVNSQGPGPAVTVEGQSAGAPQAPAAPSFTATNAANAQTRAVTVSWGAVGANGPGPTTYTLTRTGGGTKTVCTKVTATTCLDDGLQNDGTIYSYTVVAANAAAESEPAGHTSPASAPAQMEATATPDPITGFTATPTGSDGQATLRFDAPASHGKSNTVSCTWSGGSCGTWTYPTGGQGGATQTITGLPNGQPVTINLQACNGSGGGAYAGNPCNSAVSAGVTTYGPMRDLVLNTSTSNTVVNFSVSVNPNGKPANVQVTTSRGFNQSFTTGVGGWSWSGSQDVGHSQTVSVTVTVTDAGRPTLSQSQQQTTPPPPPTVTVFKGGPCPAGGCVGTVGSCRSDDCAYIGVQTANFPGRVTCSFSSSAGGGFFNESFGPNERRETRNFFGFRNQTVTATCGGVSGSMVW</sequence>
<dbReference type="PANTHER" id="PTHR13817:SF166">
    <property type="entry name" value="NEURONAL IGCAM-RELATED"/>
    <property type="match status" value="1"/>
</dbReference>
<keyword evidence="3" id="KW-0119">Carbohydrate metabolism</keyword>
<dbReference type="RefSeq" id="WP_093588430.1">
    <property type="nucleotide sequence ID" value="NZ_FOYL01000001.1"/>
</dbReference>
<gene>
    <name evidence="7" type="ORF">SAMN04488564_101939</name>
</gene>
<dbReference type="Gene3D" id="2.60.40.2810">
    <property type="match status" value="1"/>
</dbReference>
<dbReference type="Pfam" id="PF17963">
    <property type="entry name" value="Big_9"/>
    <property type="match status" value="4"/>
</dbReference>
<feature type="compositionally biased region" description="Basic and acidic residues" evidence="4">
    <location>
        <begin position="378"/>
        <end position="401"/>
    </location>
</feature>
<keyword evidence="2" id="KW-0378">Hydrolase</keyword>
<dbReference type="Pfam" id="PF00041">
    <property type="entry name" value="fn3"/>
    <property type="match status" value="1"/>
</dbReference>
<dbReference type="EMBL" id="FOYL01000001">
    <property type="protein sequence ID" value="SFQ99837.1"/>
    <property type="molecule type" value="Genomic_DNA"/>
</dbReference>
<dbReference type="InterPro" id="IPR050964">
    <property type="entry name" value="Striated_Muscle_Regulatory"/>
</dbReference>
<dbReference type="PROSITE" id="PS50853">
    <property type="entry name" value="FN3"/>
    <property type="match status" value="3"/>
</dbReference>
<feature type="domain" description="Fibronectin type-III" evidence="6">
    <location>
        <begin position="1491"/>
        <end position="1579"/>
    </location>
</feature>
<keyword evidence="8" id="KW-1185">Reference proteome</keyword>
<keyword evidence="1" id="KW-0677">Repeat</keyword>
<accession>A0A1I6D3E7</accession>
<keyword evidence="5" id="KW-0732">Signal</keyword>
<feature type="chain" id="PRO_5011659381" evidence="5">
    <location>
        <begin position="29"/>
        <end position="2053"/>
    </location>
</feature>
<proteinExistence type="predicted"/>
<dbReference type="InterPro" id="IPR013783">
    <property type="entry name" value="Ig-like_fold"/>
</dbReference>
<feature type="region of interest" description="Disordered" evidence="4">
    <location>
        <begin position="1751"/>
        <end position="1800"/>
    </location>
</feature>
<dbReference type="SUPFAM" id="SSF49265">
    <property type="entry name" value="Fibronectin type III"/>
    <property type="match status" value="2"/>
</dbReference>
<dbReference type="InterPro" id="IPR036116">
    <property type="entry name" value="FN3_sf"/>
</dbReference>
<evidence type="ECO:0000313" key="7">
    <source>
        <dbReference type="EMBL" id="SFQ99837.1"/>
    </source>
</evidence>
<dbReference type="GO" id="GO:0016798">
    <property type="term" value="F:hydrolase activity, acting on glycosyl bonds"/>
    <property type="evidence" value="ECO:0007669"/>
    <property type="project" value="UniProtKB-KW"/>
</dbReference>
<dbReference type="Gene3D" id="2.60.40.10">
    <property type="entry name" value="Immunoglobulins"/>
    <property type="match status" value="3"/>
</dbReference>